<feature type="compositionally biased region" description="Gly residues" evidence="1">
    <location>
        <begin position="40"/>
        <end position="57"/>
    </location>
</feature>
<dbReference type="Gene3D" id="2.120.10.30">
    <property type="entry name" value="TolB, C-terminal domain"/>
    <property type="match status" value="1"/>
</dbReference>
<name>A0A4R2MJF4_RUBGE</name>
<dbReference type="OrthoDB" id="8881269at2"/>
<gene>
    <name evidence="2" type="ORF">EV684_101327</name>
</gene>
<dbReference type="RefSeq" id="WP_132644457.1">
    <property type="nucleotide sequence ID" value="NZ_CP181386.1"/>
</dbReference>
<evidence type="ECO:0000313" key="2">
    <source>
        <dbReference type="EMBL" id="TCP05455.1"/>
    </source>
</evidence>
<dbReference type="InterPro" id="IPR011042">
    <property type="entry name" value="6-blade_b-propeller_TolB-like"/>
</dbReference>
<evidence type="ECO:0000313" key="3">
    <source>
        <dbReference type="Proteomes" id="UP000295106"/>
    </source>
</evidence>
<evidence type="ECO:0008006" key="4">
    <source>
        <dbReference type="Google" id="ProtNLM"/>
    </source>
</evidence>
<dbReference type="EMBL" id="SLXD01000001">
    <property type="protein sequence ID" value="TCP05455.1"/>
    <property type="molecule type" value="Genomic_DNA"/>
</dbReference>
<comment type="caution">
    <text evidence="2">The sequence shown here is derived from an EMBL/GenBank/DDBJ whole genome shotgun (WGS) entry which is preliminary data.</text>
</comment>
<dbReference type="SUPFAM" id="SSF82171">
    <property type="entry name" value="DPP6 N-terminal domain-like"/>
    <property type="match status" value="1"/>
</dbReference>
<reference evidence="2 3" key="1">
    <citation type="submission" date="2019-03" db="EMBL/GenBank/DDBJ databases">
        <title>Genomic Encyclopedia of Type Strains, Phase IV (KMG-IV): sequencing the most valuable type-strain genomes for metagenomic binning, comparative biology and taxonomic classification.</title>
        <authorList>
            <person name="Goeker M."/>
        </authorList>
    </citation>
    <scope>NUCLEOTIDE SEQUENCE [LARGE SCALE GENOMIC DNA]</scope>
    <source>
        <strain evidence="2 3">DSM 1709</strain>
    </source>
</reference>
<organism evidence="2 3">
    <name type="scientific">Rubrivivax gelatinosus</name>
    <name type="common">Rhodocyclus gelatinosus</name>
    <name type="synonym">Rhodopseudomonas gelatinosa</name>
    <dbReference type="NCBI Taxonomy" id="28068"/>
    <lineage>
        <taxon>Bacteria</taxon>
        <taxon>Pseudomonadati</taxon>
        <taxon>Pseudomonadota</taxon>
        <taxon>Betaproteobacteria</taxon>
        <taxon>Burkholderiales</taxon>
        <taxon>Sphaerotilaceae</taxon>
        <taxon>Rubrivivax</taxon>
    </lineage>
</organism>
<accession>A0A4R2MJF4</accession>
<dbReference type="Proteomes" id="UP000295106">
    <property type="component" value="Unassembled WGS sequence"/>
</dbReference>
<dbReference type="AlphaFoldDB" id="A0A4R2MJF4"/>
<proteinExistence type="predicted"/>
<dbReference type="GeneID" id="99687056"/>
<sequence length="359" mass="37413">MLESSLTPRSPAPTGRARRPRWRLAIAALLTAALTACGGGGGGGGGDDDSGSGGSGGASELSGRLWHSNYALDFLDGTQIADLGGAAPTLVDADKVARPWPDGSQYAIYNYDDERDGDTVLRIKRTSDGTTLYSAVISGYAADLRPSPANKAVLLVSQAEDYTSSLSATDYVFVDLANLRELDRISGVGTVVDWLPDGRYLHLAADGTLSVGQVGGSRSTVAKLNLGGRSLVDLSVDPLGLRYLVTLVSYTGAGNVDDLDLWVGGVDGSALERLTATGLTSYGRWSPDGERVAFDVDTGLVCSGSSCMGTCEIWYAPASGRNLNPLPAAPGAAAMFKVRNRSSSARDHTLGCELLGWTR</sequence>
<protein>
    <recommendedName>
        <fullName evidence="4">WD40 repeat protein</fullName>
    </recommendedName>
</protein>
<evidence type="ECO:0000256" key="1">
    <source>
        <dbReference type="SAM" id="MobiDB-lite"/>
    </source>
</evidence>
<feature type="region of interest" description="Disordered" evidence="1">
    <location>
        <begin position="40"/>
        <end position="59"/>
    </location>
</feature>